<sequence length="70" mass="8291">MKQIPIGIENFKELIDKDYYYVDKTLFISDVLKEKVALCTRPRRFGKTLNMSRRCPPRRVILFLFHSPSG</sequence>
<reference evidence="3" key="2">
    <citation type="journal article" date="2019" name="Nat. Med.">
        <title>A library of human gut bacterial isolates paired with longitudinal multiomics data enables mechanistic microbiome research.</title>
        <authorList>
            <person name="Poyet M."/>
            <person name="Groussin M."/>
            <person name="Gibbons S.M."/>
            <person name="Avila-Pacheco J."/>
            <person name="Jiang X."/>
            <person name="Kearney S.M."/>
            <person name="Perrotta A.R."/>
            <person name="Berdy B."/>
            <person name="Zhao S."/>
            <person name="Lieberman T.D."/>
            <person name="Swanson P.K."/>
            <person name="Smith M."/>
            <person name="Roesemann S."/>
            <person name="Alexander J.E."/>
            <person name="Rich S.A."/>
            <person name="Livny J."/>
            <person name="Vlamakis H."/>
            <person name="Clish C."/>
            <person name="Bullock K."/>
            <person name="Deik A."/>
            <person name="Scott J."/>
            <person name="Pierce K.A."/>
            <person name="Xavier R.J."/>
            <person name="Alm E.J."/>
        </authorList>
    </citation>
    <scope>NUCLEOTIDE SEQUENCE</scope>
    <source>
        <strain evidence="3">BIOML-A12</strain>
    </source>
</reference>
<dbReference type="Proteomes" id="UP000604383">
    <property type="component" value="Unassembled WGS sequence"/>
</dbReference>
<dbReference type="EMBL" id="JQIF01000014">
    <property type="protein sequence ID" value="KGJ54546.1"/>
    <property type="molecule type" value="Genomic_DNA"/>
</dbReference>
<reference evidence="2 4" key="1">
    <citation type="submission" date="2014-08" db="EMBL/GenBank/DDBJ databases">
        <title>Clostridium innocuum, an unnegligible vancomycin-resistant pathogen causing extra-intestinal infections.</title>
        <authorList>
            <person name="Feng Y."/>
            <person name="Chiu C.-H."/>
        </authorList>
    </citation>
    <scope>NUCLEOTIDE SEQUENCE [LARGE SCALE GENOMIC DNA]</scope>
    <source>
        <strain evidence="2 4">AN88</strain>
    </source>
</reference>
<evidence type="ECO:0000313" key="2">
    <source>
        <dbReference type="EMBL" id="KGJ54546.1"/>
    </source>
</evidence>
<dbReference type="PANTHER" id="PTHR34825">
    <property type="entry name" value="CONSERVED PROTEIN, WITH A WEAK D-GALACTARATE DEHYDRATASE/ALTRONATE HYDROLASE DOMAIN"/>
    <property type="match status" value="1"/>
</dbReference>
<organism evidence="2 4">
    <name type="scientific">Clostridium innocuum</name>
    <dbReference type="NCBI Taxonomy" id="1522"/>
    <lineage>
        <taxon>Bacteria</taxon>
        <taxon>Bacillati</taxon>
        <taxon>Bacillota</taxon>
        <taxon>Clostridia</taxon>
        <taxon>Eubacteriales</taxon>
        <taxon>Clostridiaceae</taxon>
        <taxon>Clostridium</taxon>
    </lineage>
</organism>
<accession>A0A099IAE6</accession>
<dbReference type="PANTHER" id="PTHR34825:SF1">
    <property type="entry name" value="AAA-ATPASE-LIKE DOMAIN-CONTAINING PROTEIN"/>
    <property type="match status" value="1"/>
</dbReference>
<dbReference type="EMBL" id="WWTN01000004">
    <property type="protein sequence ID" value="MZH54821.1"/>
    <property type="molecule type" value="Genomic_DNA"/>
</dbReference>
<gene>
    <name evidence="2" type="ORF">CIAN88_02660</name>
    <name evidence="3" type="ORF">GT664_03375</name>
</gene>
<proteinExistence type="predicted"/>
<evidence type="ECO:0000313" key="4">
    <source>
        <dbReference type="Proteomes" id="UP000030008"/>
    </source>
</evidence>
<evidence type="ECO:0000259" key="1">
    <source>
        <dbReference type="Pfam" id="PF09820"/>
    </source>
</evidence>
<dbReference type="AlphaFoldDB" id="A0A099IAE6"/>
<comment type="caution">
    <text evidence="2">The sequence shown here is derived from an EMBL/GenBank/DDBJ whole genome shotgun (WGS) entry which is preliminary data.</text>
</comment>
<evidence type="ECO:0000313" key="3">
    <source>
        <dbReference type="EMBL" id="MZH54821.1"/>
    </source>
</evidence>
<dbReference type="Proteomes" id="UP000030008">
    <property type="component" value="Unassembled WGS sequence"/>
</dbReference>
<dbReference type="InterPro" id="IPR018631">
    <property type="entry name" value="AAA-ATPase-like_dom"/>
</dbReference>
<protein>
    <submittedName>
        <fullName evidence="3">AAA family ATPase</fullName>
    </submittedName>
</protein>
<dbReference type="RefSeq" id="WP_008818209.1">
    <property type="nucleotide sequence ID" value="NZ_AP025565.1"/>
</dbReference>
<name>A0A099IAE6_CLOIN</name>
<dbReference type="Pfam" id="PF09820">
    <property type="entry name" value="AAA-ATPase_like"/>
    <property type="match status" value="1"/>
</dbReference>
<feature type="domain" description="AAA-ATPase-like" evidence="1">
    <location>
        <begin position="5"/>
        <end position="52"/>
    </location>
</feature>